<dbReference type="EMBL" id="UYRU01013840">
    <property type="protein sequence ID" value="VDK49560.1"/>
    <property type="molecule type" value="Genomic_DNA"/>
</dbReference>
<proteinExistence type="predicted"/>
<keyword evidence="2" id="KW-1185">Reference proteome</keyword>
<evidence type="ECO:0000313" key="1">
    <source>
        <dbReference type="EMBL" id="VDK49560.1"/>
    </source>
</evidence>
<organism evidence="1 2">
    <name type="scientific">Dibothriocephalus latus</name>
    <name type="common">Fish tapeworm</name>
    <name type="synonym">Diphyllobothrium latum</name>
    <dbReference type="NCBI Taxonomy" id="60516"/>
    <lineage>
        <taxon>Eukaryota</taxon>
        <taxon>Metazoa</taxon>
        <taxon>Spiralia</taxon>
        <taxon>Lophotrochozoa</taxon>
        <taxon>Platyhelminthes</taxon>
        <taxon>Cestoda</taxon>
        <taxon>Eucestoda</taxon>
        <taxon>Diphyllobothriidea</taxon>
        <taxon>Diphyllobothriidae</taxon>
        <taxon>Dibothriocephalus</taxon>
    </lineage>
</organism>
<reference evidence="1 2" key="1">
    <citation type="submission" date="2018-11" db="EMBL/GenBank/DDBJ databases">
        <authorList>
            <consortium name="Pathogen Informatics"/>
        </authorList>
    </citation>
    <scope>NUCLEOTIDE SEQUENCE [LARGE SCALE GENOMIC DNA]</scope>
</reference>
<gene>
    <name evidence="1" type="ORF">DILT_LOCUS1737</name>
</gene>
<dbReference type="Proteomes" id="UP000281553">
    <property type="component" value="Unassembled WGS sequence"/>
</dbReference>
<evidence type="ECO:0000313" key="2">
    <source>
        <dbReference type="Proteomes" id="UP000281553"/>
    </source>
</evidence>
<accession>A0A3P6R1U9</accession>
<sequence length="111" mass="13441">MQVTECLKSNLKLEEVAIRFFGKLSPYEMLFLMQTFGDVRRMTCDDSSHRRYRLRRRLRSWDSYQSWIPPWSFLQIHHASELLDLFLCERNFVMQLQELTLLTEPGHFVPK</sequence>
<dbReference type="AlphaFoldDB" id="A0A3P6R1U9"/>
<name>A0A3P6R1U9_DIBLA</name>
<protein>
    <submittedName>
        <fullName evidence="1">Uncharacterized protein</fullName>
    </submittedName>
</protein>